<dbReference type="InterPro" id="IPR013221">
    <property type="entry name" value="Mur_ligase_cen"/>
</dbReference>
<feature type="domain" description="Mur ligase C-terminal" evidence="11">
    <location>
        <begin position="331"/>
        <end position="456"/>
    </location>
</feature>
<feature type="binding site" evidence="8">
    <location>
        <begin position="108"/>
        <end position="114"/>
    </location>
    <ligand>
        <name>ATP</name>
        <dbReference type="ChEBI" id="CHEBI:30616"/>
    </ligand>
</feature>
<feature type="domain" description="Mur ligase N-terminal catalytic" evidence="10">
    <location>
        <begin position="22"/>
        <end position="71"/>
    </location>
</feature>
<dbReference type="InterPro" id="IPR035911">
    <property type="entry name" value="MurE/MurF_N"/>
</dbReference>
<comment type="catalytic activity">
    <reaction evidence="8">
        <text>UDP-N-acetyl-alpha-D-muramoyl-L-alanyl-D-glutamate + meso-2,6-diaminopimelate + ATP = UDP-N-acetyl-alpha-D-muramoyl-L-alanyl-gamma-D-glutamyl-meso-2,6-diaminopimelate + ADP + phosphate + H(+)</text>
        <dbReference type="Rhea" id="RHEA:23676"/>
        <dbReference type="ChEBI" id="CHEBI:15378"/>
        <dbReference type="ChEBI" id="CHEBI:30616"/>
        <dbReference type="ChEBI" id="CHEBI:43474"/>
        <dbReference type="ChEBI" id="CHEBI:57791"/>
        <dbReference type="ChEBI" id="CHEBI:83900"/>
        <dbReference type="ChEBI" id="CHEBI:83905"/>
        <dbReference type="ChEBI" id="CHEBI:456216"/>
        <dbReference type="EC" id="6.3.2.13"/>
    </reaction>
</comment>
<keyword evidence="8 13" id="KW-0436">Ligase</keyword>
<comment type="caution">
    <text evidence="8">Lacks conserved residue(s) required for the propagation of feature annotation.</text>
</comment>
<evidence type="ECO:0000256" key="4">
    <source>
        <dbReference type="ARBA" id="ARBA00022960"/>
    </source>
</evidence>
<keyword evidence="3 8" id="KW-0132">Cell division</keyword>
<comment type="pathway">
    <text evidence="1 8 9">Cell wall biogenesis; peptidoglycan biosynthesis.</text>
</comment>
<evidence type="ECO:0000313" key="14">
    <source>
        <dbReference type="Proteomes" id="UP000487649"/>
    </source>
</evidence>
<keyword evidence="8" id="KW-0963">Cytoplasm</keyword>
<comment type="similarity">
    <text evidence="2 8">Belongs to the MurCDEF family. MurE subfamily.</text>
</comment>
<evidence type="ECO:0000256" key="1">
    <source>
        <dbReference type="ARBA" id="ARBA00004752"/>
    </source>
</evidence>
<dbReference type="PANTHER" id="PTHR23135:SF4">
    <property type="entry name" value="UDP-N-ACETYLMURAMOYL-L-ALANYL-D-GLUTAMATE--2,6-DIAMINOPIMELATE LIGASE MURE HOMOLOG, CHLOROPLASTIC"/>
    <property type="match status" value="1"/>
</dbReference>
<sequence>MRMDLKQMSELLGYTLEHENQEIKNLVYDSRQVTKGSVFFAIKGQDSDGHQYIEDAVRNGAIAVVGEESLNPACLYFEVFNTKKALAIISSKFYGEPSKNMNLVGVIGTNGKTTITYLIQHVFECLGIDSGLIGTNGSWVGQKKKASRTTPLSPDLNELLQEGVRHNLPYVVMEVSSHGIKENRVDQLDFDRLIFTNITEEHLDYHKTFEDYLFTKMRPFIQFSDYDDKKMAIINCDDEHASSFISVTNSKILTYGCQAKADIFAKDIEYSLERTNFSLYVKGQFICQMTIPLFGKYNVYNVLSVLAYFYSLGYAPEQIVPFIENVSVIEGRFEYIQAPSGVTVVIDYAHNPDAIFQVLSCLNVISTGNIITVLGAGGNRDKAKRKIMGRHATYLSDHVFFTSDNPRNEDPLSIIYDLLSGTSSVNYTVIVDREKAIEAALKKAKPNDFVVILGKGHEKTQNINGKIVPFNDKIVVEEVIRKRGI</sequence>
<keyword evidence="8" id="KW-0547">Nucleotide-binding</keyword>
<dbReference type="PANTHER" id="PTHR23135">
    <property type="entry name" value="MUR LIGASE FAMILY MEMBER"/>
    <property type="match status" value="1"/>
</dbReference>
<dbReference type="InterPro" id="IPR000713">
    <property type="entry name" value="Mur_ligase_N"/>
</dbReference>
<evidence type="ECO:0000256" key="8">
    <source>
        <dbReference type="HAMAP-Rule" id="MF_00208"/>
    </source>
</evidence>
<evidence type="ECO:0000256" key="2">
    <source>
        <dbReference type="ARBA" id="ARBA00005898"/>
    </source>
</evidence>
<dbReference type="SUPFAM" id="SSF53244">
    <property type="entry name" value="MurD-like peptide ligases, peptide-binding domain"/>
    <property type="match status" value="1"/>
</dbReference>
<comment type="subcellular location">
    <subcellularLocation>
        <location evidence="8 9">Cytoplasm</location>
    </subcellularLocation>
</comment>
<feature type="binding site" evidence="8">
    <location>
        <position position="454"/>
    </location>
    <ligand>
        <name>meso-2,6-diaminopimelate</name>
        <dbReference type="ChEBI" id="CHEBI:57791"/>
    </ligand>
</feature>
<dbReference type="GO" id="GO:0009252">
    <property type="term" value="P:peptidoglycan biosynthetic process"/>
    <property type="evidence" value="ECO:0007669"/>
    <property type="project" value="UniProtKB-UniRule"/>
</dbReference>
<dbReference type="SUPFAM" id="SSF63418">
    <property type="entry name" value="MurE/MurF N-terminal domain"/>
    <property type="match status" value="1"/>
</dbReference>
<dbReference type="GO" id="GO:0008765">
    <property type="term" value="F:UDP-N-acetylmuramoylalanyl-D-glutamate-2,6-diaminopimelate ligase activity"/>
    <property type="evidence" value="ECO:0007669"/>
    <property type="project" value="UniProtKB-UniRule"/>
</dbReference>
<keyword evidence="6 8" id="KW-0131">Cell cycle</keyword>
<dbReference type="GO" id="GO:0005524">
    <property type="term" value="F:ATP binding"/>
    <property type="evidence" value="ECO:0007669"/>
    <property type="project" value="UniProtKB-UniRule"/>
</dbReference>
<comment type="caution">
    <text evidence="13">The sequence shown here is derived from an EMBL/GenBank/DDBJ whole genome shotgun (WGS) entry which is preliminary data.</text>
</comment>
<dbReference type="InterPro" id="IPR004101">
    <property type="entry name" value="Mur_ligase_C"/>
</dbReference>
<evidence type="ECO:0000256" key="7">
    <source>
        <dbReference type="ARBA" id="ARBA00023316"/>
    </source>
</evidence>
<dbReference type="Gene3D" id="3.40.1190.10">
    <property type="entry name" value="Mur-like, catalytic domain"/>
    <property type="match status" value="1"/>
</dbReference>
<dbReference type="Pfam" id="PF01225">
    <property type="entry name" value="Mur_ligase"/>
    <property type="match status" value="1"/>
</dbReference>
<feature type="domain" description="Mur ligase central" evidence="12">
    <location>
        <begin position="108"/>
        <end position="307"/>
    </location>
</feature>
<keyword evidence="5 8" id="KW-0573">Peptidoglycan synthesis</keyword>
<keyword evidence="7 8" id="KW-0961">Cell wall biogenesis/degradation</keyword>
<feature type="binding site" evidence="8">
    <location>
        <position position="458"/>
    </location>
    <ligand>
        <name>meso-2,6-diaminopimelate</name>
        <dbReference type="ChEBI" id="CHEBI:57791"/>
    </ligand>
</feature>
<keyword evidence="8" id="KW-0460">Magnesium</keyword>
<dbReference type="AlphaFoldDB" id="A0A6A8SHZ3"/>
<evidence type="ECO:0000259" key="12">
    <source>
        <dbReference type="Pfam" id="PF08245"/>
    </source>
</evidence>
<comment type="cofactor">
    <cofactor evidence="8">
        <name>Mg(2+)</name>
        <dbReference type="ChEBI" id="CHEBI:18420"/>
    </cofactor>
</comment>
<dbReference type="Pfam" id="PF02875">
    <property type="entry name" value="Mur_ligase_C"/>
    <property type="match status" value="1"/>
</dbReference>
<dbReference type="InterPro" id="IPR005761">
    <property type="entry name" value="UDP-N-AcMur-Glu-dNH2Pim_ligase"/>
</dbReference>
<feature type="short sequence motif" description="Meso-diaminopimelate recognition motif" evidence="8">
    <location>
        <begin position="404"/>
        <end position="407"/>
    </location>
</feature>
<feature type="binding site" evidence="8">
    <location>
        <position position="176"/>
    </location>
    <ligand>
        <name>UDP-N-acetyl-alpha-D-muramoyl-L-alanyl-D-glutamate</name>
        <dbReference type="ChEBI" id="CHEBI:83900"/>
    </ligand>
</feature>
<evidence type="ECO:0000256" key="5">
    <source>
        <dbReference type="ARBA" id="ARBA00022984"/>
    </source>
</evidence>
<gene>
    <name evidence="8" type="primary">murE</name>
    <name evidence="13" type="ORF">GMA92_04745</name>
</gene>
<reference evidence="13 14" key="1">
    <citation type="journal article" date="2019" name="Nat. Med.">
        <title>A library of human gut bacterial isolates paired with longitudinal multiomics data enables mechanistic microbiome research.</title>
        <authorList>
            <person name="Poyet M."/>
            <person name="Groussin M."/>
            <person name="Gibbons S.M."/>
            <person name="Avila-Pacheco J."/>
            <person name="Jiang X."/>
            <person name="Kearney S.M."/>
            <person name="Perrotta A.R."/>
            <person name="Berdy B."/>
            <person name="Zhao S."/>
            <person name="Lieberman T.D."/>
            <person name="Swanson P.K."/>
            <person name="Smith M."/>
            <person name="Roesemann S."/>
            <person name="Alexander J.E."/>
            <person name="Rich S.A."/>
            <person name="Livny J."/>
            <person name="Vlamakis H."/>
            <person name="Clish C."/>
            <person name="Bullock K."/>
            <person name="Deik A."/>
            <person name="Scott J."/>
            <person name="Pierce K.A."/>
            <person name="Xavier R.J."/>
            <person name="Alm E.J."/>
        </authorList>
    </citation>
    <scope>NUCLEOTIDE SEQUENCE [LARGE SCALE GENOMIC DNA]</scope>
    <source>
        <strain evidence="13 14">BIOML-A198</strain>
    </source>
</reference>
<evidence type="ECO:0000256" key="9">
    <source>
        <dbReference type="RuleBase" id="RU004135"/>
    </source>
</evidence>
<dbReference type="GO" id="GO:0008360">
    <property type="term" value="P:regulation of cell shape"/>
    <property type="evidence" value="ECO:0007669"/>
    <property type="project" value="UniProtKB-KW"/>
</dbReference>
<dbReference type="NCBIfam" id="NF001126">
    <property type="entry name" value="PRK00139.1-4"/>
    <property type="match status" value="1"/>
</dbReference>
<evidence type="ECO:0000313" key="13">
    <source>
        <dbReference type="EMBL" id="MTK20747.1"/>
    </source>
</evidence>
<organism evidence="13 14">
    <name type="scientific">Turicibacter sanguinis</name>
    <dbReference type="NCBI Taxonomy" id="154288"/>
    <lineage>
        <taxon>Bacteria</taxon>
        <taxon>Bacillati</taxon>
        <taxon>Bacillota</taxon>
        <taxon>Erysipelotrichia</taxon>
        <taxon>Erysipelotrichales</taxon>
        <taxon>Turicibacteraceae</taxon>
        <taxon>Turicibacter</taxon>
    </lineage>
</organism>
<dbReference type="NCBIfam" id="TIGR01085">
    <property type="entry name" value="murE"/>
    <property type="match status" value="1"/>
</dbReference>
<feature type="binding site" evidence="8">
    <location>
        <begin position="404"/>
        <end position="407"/>
    </location>
    <ligand>
        <name>meso-2,6-diaminopimelate</name>
        <dbReference type="ChEBI" id="CHEBI:57791"/>
    </ligand>
</feature>
<dbReference type="Proteomes" id="UP000487649">
    <property type="component" value="Unassembled WGS sequence"/>
</dbReference>
<dbReference type="HAMAP" id="MF_00208">
    <property type="entry name" value="MurE"/>
    <property type="match status" value="1"/>
</dbReference>
<dbReference type="GO" id="GO:0071555">
    <property type="term" value="P:cell wall organization"/>
    <property type="evidence" value="ECO:0007669"/>
    <property type="project" value="UniProtKB-KW"/>
</dbReference>
<feature type="binding site" evidence="8">
    <location>
        <begin position="149"/>
        <end position="150"/>
    </location>
    <ligand>
        <name>UDP-N-acetyl-alpha-D-muramoyl-L-alanyl-D-glutamate</name>
        <dbReference type="ChEBI" id="CHEBI:83900"/>
    </ligand>
</feature>
<dbReference type="SUPFAM" id="SSF53623">
    <property type="entry name" value="MurD-like peptide ligases, catalytic domain"/>
    <property type="match status" value="1"/>
</dbReference>
<feature type="binding site" evidence="8">
    <location>
        <position position="184"/>
    </location>
    <ligand>
        <name>UDP-N-acetyl-alpha-D-muramoyl-L-alanyl-D-glutamate</name>
        <dbReference type="ChEBI" id="CHEBI:83900"/>
    </ligand>
</feature>
<keyword evidence="4 8" id="KW-0133">Cell shape</keyword>
<evidence type="ECO:0000256" key="6">
    <source>
        <dbReference type="ARBA" id="ARBA00023306"/>
    </source>
</evidence>
<dbReference type="InterPro" id="IPR036565">
    <property type="entry name" value="Mur-like_cat_sf"/>
</dbReference>
<dbReference type="GO" id="GO:0051301">
    <property type="term" value="P:cell division"/>
    <property type="evidence" value="ECO:0007669"/>
    <property type="project" value="UniProtKB-KW"/>
</dbReference>
<dbReference type="InterPro" id="IPR036615">
    <property type="entry name" value="Mur_ligase_C_dom_sf"/>
</dbReference>
<proteinExistence type="inferred from homology"/>
<comment type="function">
    <text evidence="8">Catalyzes the addition of meso-diaminopimelic acid to the nucleotide precursor UDP-N-acetylmuramoyl-L-alanyl-D-glutamate (UMAG) in the biosynthesis of bacterial cell-wall peptidoglycan.</text>
</comment>
<accession>A0A6A8SHZ3</accession>
<feature type="modified residue" description="N6-carboxylysine" evidence="8">
    <location>
        <position position="216"/>
    </location>
</feature>
<comment type="PTM">
    <text evidence="8">Carboxylation is probably crucial for Mg(2+) binding and, consequently, for the gamma-phosphate positioning of ATP.</text>
</comment>
<evidence type="ECO:0000259" key="11">
    <source>
        <dbReference type="Pfam" id="PF02875"/>
    </source>
</evidence>
<dbReference type="Gene3D" id="3.90.190.20">
    <property type="entry name" value="Mur ligase, C-terminal domain"/>
    <property type="match status" value="1"/>
</dbReference>
<feature type="binding site" evidence="8">
    <location>
        <position position="30"/>
    </location>
    <ligand>
        <name>UDP-N-acetyl-alpha-D-muramoyl-L-alanyl-D-glutamate</name>
        <dbReference type="ChEBI" id="CHEBI:83900"/>
    </ligand>
</feature>
<keyword evidence="8" id="KW-0067">ATP-binding</keyword>
<evidence type="ECO:0000259" key="10">
    <source>
        <dbReference type="Pfam" id="PF01225"/>
    </source>
</evidence>
<name>A0A6A8SHZ3_9FIRM</name>
<dbReference type="EC" id="6.3.2.13" evidence="8"/>
<dbReference type="Gene3D" id="3.40.1390.10">
    <property type="entry name" value="MurE/MurF, N-terminal domain"/>
    <property type="match status" value="1"/>
</dbReference>
<dbReference type="Pfam" id="PF08245">
    <property type="entry name" value="Mur_ligase_M"/>
    <property type="match status" value="1"/>
</dbReference>
<dbReference type="GO" id="GO:0005737">
    <property type="term" value="C:cytoplasm"/>
    <property type="evidence" value="ECO:0007669"/>
    <property type="project" value="UniProtKB-SubCell"/>
</dbReference>
<protein>
    <recommendedName>
        <fullName evidence="8">UDP-N-acetylmuramoyl-L-alanyl-D-glutamate--2,6-diaminopimelate ligase</fullName>
        <ecNumber evidence="8">6.3.2.13</ecNumber>
    </recommendedName>
    <alternativeName>
        <fullName evidence="8">Meso-A2pm-adding enzyme</fullName>
    </alternativeName>
    <alternativeName>
        <fullName evidence="8">Meso-diaminopimelate-adding enzyme</fullName>
    </alternativeName>
    <alternativeName>
        <fullName evidence="8">UDP-MurNAc-L-Ala-D-Glu:meso-diaminopimelate ligase</fullName>
    </alternativeName>
    <alternativeName>
        <fullName evidence="8">UDP-MurNAc-tripeptide synthetase</fullName>
    </alternativeName>
    <alternativeName>
        <fullName evidence="8">UDP-N-acetylmuramyl-tripeptide synthetase</fullName>
    </alternativeName>
</protein>
<feature type="binding site" evidence="8">
    <location>
        <position position="380"/>
    </location>
    <ligand>
        <name>meso-2,6-diaminopimelate</name>
        <dbReference type="ChEBI" id="CHEBI:57791"/>
    </ligand>
</feature>
<evidence type="ECO:0000256" key="3">
    <source>
        <dbReference type="ARBA" id="ARBA00022618"/>
    </source>
</evidence>
<dbReference type="EMBL" id="WMQE01000008">
    <property type="protein sequence ID" value="MTK20747.1"/>
    <property type="molecule type" value="Genomic_DNA"/>
</dbReference>
<dbReference type="GO" id="GO:0000287">
    <property type="term" value="F:magnesium ion binding"/>
    <property type="evidence" value="ECO:0007669"/>
    <property type="project" value="UniProtKB-UniRule"/>
</dbReference>